<keyword evidence="3" id="KW-1185">Reference proteome</keyword>
<gene>
    <name evidence="2" type="ORF">GCM10010923_07870</name>
</gene>
<comment type="caution">
    <text evidence="2">The sequence shown here is derived from an EMBL/GenBank/DDBJ whole genome shotgun (WGS) entry which is preliminary data.</text>
</comment>
<evidence type="ECO:0000256" key="1">
    <source>
        <dbReference type="SAM" id="SignalP"/>
    </source>
</evidence>
<reference evidence="3" key="1">
    <citation type="journal article" date="2019" name="Int. J. Syst. Evol. Microbiol.">
        <title>The Global Catalogue of Microorganisms (GCM) 10K type strain sequencing project: providing services to taxonomists for standard genome sequencing and annotation.</title>
        <authorList>
            <consortium name="The Broad Institute Genomics Platform"/>
            <consortium name="The Broad Institute Genome Sequencing Center for Infectious Disease"/>
            <person name="Wu L."/>
            <person name="Ma J."/>
        </authorList>
    </citation>
    <scope>NUCLEOTIDE SEQUENCE [LARGE SCALE GENOMIC DNA]</scope>
    <source>
        <strain evidence="3">CGMCC 1.15297</strain>
    </source>
</reference>
<sequence length="148" mass="16338">MLRMVKGLACSLMLVATPALAEEWHEFAKTGETIGFVDTDTLRTDTTPVTFDMFVGYMYGQGKDGEVYYVIYRMSADCSSGTLTVLSLRAFDIDRKPITNASRDTIENPLAERTFASDVHDLACVAKGRSSGKTNDPYRASDDYFGGF</sequence>
<protein>
    <submittedName>
        <fullName evidence="2">Uncharacterized protein</fullName>
    </submittedName>
</protein>
<dbReference type="RefSeq" id="WP_188641465.1">
    <property type="nucleotide sequence ID" value="NZ_BMID01000001.1"/>
</dbReference>
<feature type="signal peptide" evidence="1">
    <location>
        <begin position="1"/>
        <end position="21"/>
    </location>
</feature>
<keyword evidence="1" id="KW-0732">Signal</keyword>
<proteinExistence type="predicted"/>
<accession>A0ABQ1F6J2</accession>
<evidence type="ECO:0000313" key="2">
    <source>
        <dbReference type="EMBL" id="GGA01518.1"/>
    </source>
</evidence>
<organism evidence="2 3">
    <name type="scientific">Blastomonas marina</name>
    <dbReference type="NCBI Taxonomy" id="1867408"/>
    <lineage>
        <taxon>Bacteria</taxon>
        <taxon>Pseudomonadati</taxon>
        <taxon>Pseudomonadota</taxon>
        <taxon>Alphaproteobacteria</taxon>
        <taxon>Sphingomonadales</taxon>
        <taxon>Sphingomonadaceae</taxon>
        <taxon>Blastomonas</taxon>
    </lineage>
</organism>
<evidence type="ECO:0000313" key="3">
    <source>
        <dbReference type="Proteomes" id="UP000603317"/>
    </source>
</evidence>
<name>A0ABQ1F6J2_9SPHN</name>
<dbReference type="Proteomes" id="UP000603317">
    <property type="component" value="Unassembled WGS sequence"/>
</dbReference>
<feature type="chain" id="PRO_5047245618" evidence="1">
    <location>
        <begin position="22"/>
        <end position="148"/>
    </location>
</feature>
<dbReference type="EMBL" id="BMID01000001">
    <property type="protein sequence ID" value="GGA01518.1"/>
    <property type="molecule type" value="Genomic_DNA"/>
</dbReference>